<gene>
    <name evidence="2" type="ORF">NX772_00415</name>
</gene>
<evidence type="ECO:0000259" key="1">
    <source>
        <dbReference type="Pfam" id="PF02464"/>
    </source>
</evidence>
<dbReference type="Proteomes" id="UP001058364">
    <property type="component" value="Chromosome"/>
</dbReference>
<accession>A0ABY5TYJ7</accession>
<dbReference type="Pfam" id="PF02464">
    <property type="entry name" value="CinA"/>
    <property type="match status" value="1"/>
</dbReference>
<reference evidence="2" key="1">
    <citation type="submission" date="2022-08" db="EMBL/GenBank/DDBJ databases">
        <title>Complete genome sequence of Mycoplasma molare type strain H 542.</title>
        <authorList>
            <person name="Spergser J."/>
        </authorList>
    </citation>
    <scope>NUCLEOTIDE SEQUENCE</scope>
    <source>
        <strain evidence="2">H 542</strain>
    </source>
</reference>
<evidence type="ECO:0000313" key="2">
    <source>
        <dbReference type="EMBL" id="UWD34283.1"/>
    </source>
</evidence>
<dbReference type="RefSeq" id="WP_240532009.1">
    <property type="nucleotide sequence ID" value="NZ_CP103423.1"/>
</dbReference>
<protein>
    <submittedName>
        <fullName evidence="2">Nicotinamide-nucleotide amidohydrolase family protein</fullName>
    </submittedName>
</protein>
<organism evidence="2 3">
    <name type="scientific">Mesomycoplasma molare</name>
    <dbReference type="NCBI Taxonomy" id="171288"/>
    <lineage>
        <taxon>Bacteria</taxon>
        <taxon>Bacillati</taxon>
        <taxon>Mycoplasmatota</taxon>
        <taxon>Mycoplasmoidales</taxon>
        <taxon>Metamycoplasmataceae</taxon>
        <taxon>Mesomycoplasma</taxon>
    </lineage>
</organism>
<dbReference type="SUPFAM" id="SSF142433">
    <property type="entry name" value="CinA-like"/>
    <property type="match status" value="1"/>
</dbReference>
<proteinExistence type="predicted"/>
<dbReference type="InterPro" id="IPR008136">
    <property type="entry name" value="CinA_C"/>
</dbReference>
<dbReference type="InterPro" id="IPR036653">
    <property type="entry name" value="CinA-like_C"/>
</dbReference>
<dbReference type="Gene3D" id="3.90.950.20">
    <property type="entry name" value="CinA-like"/>
    <property type="match status" value="1"/>
</dbReference>
<evidence type="ECO:0000313" key="3">
    <source>
        <dbReference type="Proteomes" id="UP001058364"/>
    </source>
</evidence>
<dbReference type="EMBL" id="CP103423">
    <property type="protein sequence ID" value="UWD34283.1"/>
    <property type="molecule type" value="Genomic_DNA"/>
</dbReference>
<keyword evidence="3" id="KW-1185">Reference proteome</keyword>
<name>A0ABY5TYJ7_9BACT</name>
<sequence length="133" mass="14923">MKNKTFASIESFTGGAFSYKIVSQPGASKYFKGSIVTYWNEIKEKIGVNTSNGVISAETALEMAKRGREFFDVDYCFAFTGNAGPIPMEKNDIGETYIAINEEVFRLELKGNREEIISQAVEFAYKKFKALNE</sequence>
<feature type="domain" description="CinA C-terminal" evidence="1">
    <location>
        <begin position="2"/>
        <end position="129"/>
    </location>
</feature>
<dbReference type="NCBIfam" id="TIGR00199">
    <property type="entry name" value="PncC_domain"/>
    <property type="match status" value="1"/>
</dbReference>